<comment type="caution">
    <text evidence="1">The sequence shown here is derived from an EMBL/GenBank/DDBJ whole genome shotgun (WGS) entry which is preliminary data.</text>
</comment>
<organism evidence="1 2">
    <name type="scientific">Tannerella forsythia</name>
    <name type="common">Bacteroides forsythus</name>
    <dbReference type="NCBI Taxonomy" id="28112"/>
    <lineage>
        <taxon>Bacteria</taxon>
        <taxon>Pseudomonadati</taxon>
        <taxon>Bacteroidota</taxon>
        <taxon>Bacteroidia</taxon>
        <taxon>Bacteroidales</taxon>
        <taxon>Tannerellaceae</taxon>
        <taxon>Tannerella</taxon>
    </lineage>
</organism>
<evidence type="ECO:0000313" key="1">
    <source>
        <dbReference type="EMBL" id="RRD59353.1"/>
    </source>
</evidence>
<proteinExistence type="predicted"/>
<evidence type="ECO:0000313" key="2">
    <source>
        <dbReference type="Proteomes" id="UP000278609"/>
    </source>
</evidence>
<dbReference type="EMBL" id="RQYS01000046">
    <property type="protein sequence ID" value="RRD59353.1"/>
    <property type="molecule type" value="Genomic_DNA"/>
</dbReference>
<dbReference type="Proteomes" id="UP000278609">
    <property type="component" value="Unassembled WGS sequence"/>
</dbReference>
<sequence>MKKLSGVFHQMSNLNSEAMKKFFSKSLIKTSTGNNDIAKNDLYANRDYYCEGQEVRIEVSEKSANVQHDVSGAEVKVKKQKFTACYNMFF</sequence>
<accession>A0A3P1XR16</accession>
<protein>
    <submittedName>
        <fullName evidence="1">Uncharacterized protein</fullName>
    </submittedName>
</protein>
<name>A0A3P1XR16_TANFO</name>
<dbReference type="AlphaFoldDB" id="A0A3P1XR16"/>
<dbReference type="OrthoDB" id="9991466at2"/>
<reference evidence="1 2" key="1">
    <citation type="submission" date="2018-11" db="EMBL/GenBank/DDBJ databases">
        <title>Genomes From Bacteria Associated with the Canine Oral Cavity: a Test Case for Automated Genome-Based Taxonomic Assignment.</title>
        <authorList>
            <person name="Coil D.A."/>
            <person name="Jospin G."/>
            <person name="Darling A.E."/>
            <person name="Wallis C."/>
            <person name="Davis I.J."/>
            <person name="Harris S."/>
            <person name="Eisen J.A."/>
            <person name="Holcombe L.J."/>
            <person name="O'Flynn C."/>
        </authorList>
    </citation>
    <scope>NUCLEOTIDE SEQUENCE [LARGE SCALE GENOMIC DNA]</scope>
    <source>
        <strain evidence="1 2">OH2617_COT-023</strain>
    </source>
</reference>
<dbReference type="RefSeq" id="WP_124752159.1">
    <property type="nucleotide sequence ID" value="NZ_RQYS01000046.1"/>
</dbReference>
<gene>
    <name evidence="1" type="ORF">EII40_10280</name>
</gene>